<dbReference type="EMBL" id="VXIV02000759">
    <property type="protein sequence ID" value="KAF6036250.1"/>
    <property type="molecule type" value="Genomic_DNA"/>
</dbReference>
<feature type="transmembrane region" description="Helical" evidence="7">
    <location>
        <begin position="141"/>
        <end position="166"/>
    </location>
</feature>
<evidence type="ECO:0000256" key="6">
    <source>
        <dbReference type="PIRSR" id="PIRSR600175-1"/>
    </source>
</evidence>
<evidence type="ECO:0000256" key="4">
    <source>
        <dbReference type="ARBA" id="ARBA00022989"/>
    </source>
</evidence>
<feature type="chain" id="PRO_5029447275" evidence="8">
    <location>
        <begin position="26"/>
        <end position="196"/>
    </location>
</feature>
<keyword evidence="5 7" id="KW-0472">Membrane</keyword>
<dbReference type="InterPro" id="IPR037272">
    <property type="entry name" value="SNS_sf"/>
</dbReference>
<evidence type="ECO:0000256" key="1">
    <source>
        <dbReference type="ARBA" id="ARBA00004141"/>
    </source>
</evidence>
<keyword evidence="6" id="KW-0479">Metal-binding</keyword>
<comment type="caution">
    <text evidence="9">The sequence shown here is derived from an EMBL/GenBank/DDBJ whole genome shotgun (WGS) entry which is preliminary data.</text>
</comment>
<keyword evidence="4 7" id="KW-1133">Transmembrane helix</keyword>
<evidence type="ECO:0000313" key="10">
    <source>
        <dbReference type="Proteomes" id="UP000593567"/>
    </source>
</evidence>
<sequence length="196" mass="21208">MANFTHFTNLVWLGLLFSRENKVLAISSGIDQPGPIKWDLALCLLLAWVVVFACISKGVMYITATAPYVFMFILLIRGCTLPGAGGGILYYLKPSVSRLADMQTWVDAGTQIFFSYSIGIGASTALGSFNKFHHNSMKDTVIFACINSGTSFLAGFVIFAVLGYMAHEQGVRIEDVAESGPGLAFIAYPKALAQCQ</sequence>
<feature type="transmembrane region" description="Helical" evidence="7">
    <location>
        <begin position="35"/>
        <end position="56"/>
    </location>
</feature>
<dbReference type="GO" id="GO:0005886">
    <property type="term" value="C:plasma membrane"/>
    <property type="evidence" value="ECO:0007669"/>
    <property type="project" value="TreeGrafter"/>
</dbReference>
<dbReference type="SUPFAM" id="SSF161070">
    <property type="entry name" value="SNF-like"/>
    <property type="match status" value="1"/>
</dbReference>
<dbReference type="InterPro" id="IPR000175">
    <property type="entry name" value="Na/ntran_symport"/>
</dbReference>
<evidence type="ECO:0000313" key="9">
    <source>
        <dbReference type="EMBL" id="KAF6036250.1"/>
    </source>
</evidence>
<dbReference type="PANTHER" id="PTHR11616:SF325">
    <property type="entry name" value="TRANSPORTER"/>
    <property type="match status" value="1"/>
</dbReference>
<feature type="transmembrane region" description="Helical" evidence="7">
    <location>
        <begin position="68"/>
        <end position="92"/>
    </location>
</feature>
<dbReference type="OrthoDB" id="6581954at2759"/>
<dbReference type="Proteomes" id="UP000593567">
    <property type="component" value="Unassembled WGS sequence"/>
</dbReference>
<evidence type="ECO:0000256" key="7">
    <source>
        <dbReference type="SAM" id="Phobius"/>
    </source>
</evidence>
<dbReference type="GO" id="GO:0046872">
    <property type="term" value="F:metal ion binding"/>
    <property type="evidence" value="ECO:0007669"/>
    <property type="project" value="UniProtKB-KW"/>
</dbReference>
<keyword evidence="2" id="KW-0813">Transport</keyword>
<evidence type="ECO:0000256" key="3">
    <source>
        <dbReference type="ARBA" id="ARBA00022692"/>
    </source>
</evidence>
<evidence type="ECO:0000256" key="8">
    <source>
        <dbReference type="SAM" id="SignalP"/>
    </source>
</evidence>
<keyword evidence="10" id="KW-1185">Reference proteome</keyword>
<organism evidence="9 10">
    <name type="scientific">Bugula neritina</name>
    <name type="common">Brown bryozoan</name>
    <name type="synonym">Sertularia neritina</name>
    <dbReference type="NCBI Taxonomy" id="10212"/>
    <lineage>
        <taxon>Eukaryota</taxon>
        <taxon>Metazoa</taxon>
        <taxon>Spiralia</taxon>
        <taxon>Lophotrochozoa</taxon>
        <taxon>Bryozoa</taxon>
        <taxon>Gymnolaemata</taxon>
        <taxon>Cheilostomatida</taxon>
        <taxon>Flustrina</taxon>
        <taxon>Buguloidea</taxon>
        <taxon>Bugulidae</taxon>
        <taxon>Bugula</taxon>
    </lineage>
</organism>
<dbReference type="Pfam" id="PF00209">
    <property type="entry name" value="SNF"/>
    <property type="match status" value="1"/>
</dbReference>
<evidence type="ECO:0000256" key="5">
    <source>
        <dbReference type="ARBA" id="ARBA00023136"/>
    </source>
</evidence>
<name>A0A7J7KC76_BUGNE</name>
<feature type="binding site" evidence="6">
    <location>
        <position position="147"/>
    </location>
    <ligand>
        <name>Na(+)</name>
        <dbReference type="ChEBI" id="CHEBI:29101"/>
        <label>1</label>
    </ligand>
</feature>
<dbReference type="PRINTS" id="PR00176">
    <property type="entry name" value="NANEUSMPORT"/>
</dbReference>
<comment type="subcellular location">
    <subcellularLocation>
        <location evidence="1">Membrane</location>
        <topology evidence="1">Multi-pass membrane protein</topology>
    </subcellularLocation>
</comment>
<keyword evidence="3 7" id="KW-0812">Transmembrane</keyword>
<dbReference type="GO" id="GO:0005332">
    <property type="term" value="F:gamma-aminobutyric acid:sodium:chloride symporter activity"/>
    <property type="evidence" value="ECO:0007669"/>
    <property type="project" value="TreeGrafter"/>
</dbReference>
<feature type="transmembrane region" description="Helical" evidence="7">
    <location>
        <begin position="112"/>
        <end position="129"/>
    </location>
</feature>
<feature type="binding site" evidence="6">
    <location>
        <position position="115"/>
    </location>
    <ligand>
        <name>Na(+)</name>
        <dbReference type="ChEBI" id="CHEBI:29101"/>
        <label>1</label>
    </ligand>
</feature>
<keyword evidence="8" id="KW-0732">Signal</keyword>
<dbReference type="PANTHER" id="PTHR11616">
    <property type="entry name" value="SODIUM/CHLORIDE DEPENDENT TRANSPORTER"/>
    <property type="match status" value="1"/>
</dbReference>
<protein>
    <submittedName>
        <fullName evidence="9">SLC6A6</fullName>
    </submittedName>
</protein>
<dbReference type="PROSITE" id="PS50267">
    <property type="entry name" value="NA_NEUROTRAN_SYMP_3"/>
    <property type="match status" value="1"/>
</dbReference>
<reference evidence="9" key="1">
    <citation type="submission" date="2020-06" db="EMBL/GenBank/DDBJ databases">
        <title>Draft genome of Bugula neritina, a colonial animal packing powerful symbionts and potential medicines.</title>
        <authorList>
            <person name="Rayko M."/>
        </authorList>
    </citation>
    <scope>NUCLEOTIDE SEQUENCE [LARGE SCALE GENOMIC DNA]</scope>
    <source>
        <strain evidence="9">Kwan_BN1</strain>
    </source>
</reference>
<proteinExistence type="predicted"/>
<evidence type="ECO:0000256" key="2">
    <source>
        <dbReference type="ARBA" id="ARBA00022448"/>
    </source>
</evidence>
<feature type="signal peptide" evidence="8">
    <location>
        <begin position="1"/>
        <end position="25"/>
    </location>
</feature>
<keyword evidence="6" id="KW-0915">Sodium</keyword>
<accession>A0A7J7KC76</accession>
<gene>
    <name evidence="9" type="ORF">EB796_005458</name>
</gene>
<dbReference type="AlphaFoldDB" id="A0A7J7KC76"/>